<dbReference type="EMBL" id="FOTC01000007">
    <property type="protein sequence ID" value="SFL48907.1"/>
    <property type="molecule type" value="Genomic_DNA"/>
</dbReference>
<proteinExistence type="predicted"/>
<reference evidence="3" key="1">
    <citation type="submission" date="2016-10" db="EMBL/GenBank/DDBJ databases">
        <authorList>
            <person name="Varghese N."/>
            <person name="Submissions S."/>
        </authorList>
    </citation>
    <scope>NUCLEOTIDE SEQUENCE [LARGE SCALE GENOMIC DNA]</scope>
    <source>
        <strain evidence="3">CGMCC 1.7738</strain>
    </source>
</reference>
<name>A0A1I4I474_9EURY</name>
<dbReference type="Pfam" id="PF19121">
    <property type="entry name" value="DUF5805"/>
    <property type="match status" value="1"/>
</dbReference>
<keyword evidence="3" id="KW-1185">Reference proteome</keyword>
<evidence type="ECO:0000313" key="3">
    <source>
        <dbReference type="Proteomes" id="UP000199607"/>
    </source>
</evidence>
<dbReference type="InterPro" id="IPR043828">
    <property type="entry name" value="DUF5805"/>
</dbReference>
<protein>
    <submittedName>
        <fullName evidence="2">Uncharacterized protein</fullName>
    </submittedName>
</protein>
<organism evidence="2 3">
    <name type="scientific">Halogranum rubrum</name>
    <dbReference type="NCBI Taxonomy" id="553466"/>
    <lineage>
        <taxon>Archaea</taxon>
        <taxon>Methanobacteriati</taxon>
        <taxon>Methanobacteriota</taxon>
        <taxon>Stenosarchaea group</taxon>
        <taxon>Halobacteria</taxon>
        <taxon>Halobacteriales</taxon>
        <taxon>Haloferacaceae</taxon>
    </lineage>
</organism>
<dbReference type="RefSeq" id="WP_089871959.1">
    <property type="nucleotide sequence ID" value="NZ_FOTC01000007.1"/>
</dbReference>
<dbReference type="Proteomes" id="UP000199607">
    <property type="component" value="Unassembled WGS sequence"/>
</dbReference>
<evidence type="ECO:0000313" key="2">
    <source>
        <dbReference type="EMBL" id="SFL48907.1"/>
    </source>
</evidence>
<evidence type="ECO:0000256" key="1">
    <source>
        <dbReference type="SAM" id="MobiDB-lite"/>
    </source>
</evidence>
<dbReference type="AlphaFoldDB" id="A0A1I4I474"/>
<gene>
    <name evidence="2" type="ORF">SAMN04487950_3940</name>
</gene>
<feature type="region of interest" description="Disordered" evidence="1">
    <location>
        <begin position="48"/>
        <end position="69"/>
    </location>
</feature>
<sequence length="129" mass="14284">MGEDPDTSRSAVRTYVPAYQKDAWQAHADEMGMSQSEFVRTMVQAGRKGFDLDPEEGAPPTTDPRGGGLETRLLSVLKDHDYMSWDQLVSALTDDMEDRLDDALGELQGSNRIRYSGRHGGYTLVTDGN</sequence>
<accession>A0A1I4I474</accession>